<feature type="signal peptide" evidence="2">
    <location>
        <begin position="1"/>
        <end position="21"/>
    </location>
</feature>
<evidence type="ECO:0000256" key="1">
    <source>
        <dbReference type="SAM" id="MobiDB-lite"/>
    </source>
</evidence>
<dbReference type="GO" id="GO:0003755">
    <property type="term" value="F:peptidyl-prolyl cis-trans isomerase activity"/>
    <property type="evidence" value="ECO:0007669"/>
    <property type="project" value="InterPro"/>
</dbReference>
<dbReference type="InterPro" id="IPR046357">
    <property type="entry name" value="PPIase_dom_sf"/>
</dbReference>
<feature type="chain" id="PRO_5039239644" description="Peptidylprolyl isomerase" evidence="2">
    <location>
        <begin position="22"/>
        <end position="365"/>
    </location>
</feature>
<reference evidence="3 4" key="1">
    <citation type="submission" date="2018-08" db="EMBL/GenBank/DDBJ databases">
        <title>A genome reference for cultivated species of the human gut microbiota.</title>
        <authorList>
            <person name="Zou Y."/>
            <person name="Xue W."/>
            <person name="Luo G."/>
        </authorList>
    </citation>
    <scope>NUCLEOTIDE SEQUENCE [LARGE SCALE GENOMIC DNA]</scope>
    <source>
        <strain evidence="3 4">AF22-21</strain>
    </source>
</reference>
<dbReference type="SUPFAM" id="SSF54534">
    <property type="entry name" value="FKBP-like"/>
    <property type="match status" value="1"/>
</dbReference>
<feature type="compositionally biased region" description="Low complexity" evidence="1">
    <location>
        <begin position="37"/>
        <end position="49"/>
    </location>
</feature>
<evidence type="ECO:0008006" key="5">
    <source>
        <dbReference type="Google" id="ProtNLM"/>
    </source>
</evidence>
<dbReference type="Gene3D" id="3.10.50.40">
    <property type="match status" value="1"/>
</dbReference>
<dbReference type="EMBL" id="QRVK01000008">
    <property type="protein sequence ID" value="RGS43262.1"/>
    <property type="molecule type" value="Genomic_DNA"/>
</dbReference>
<sequence>MKRMRLTSCVCAAALGLSILAGCGSTDNTSDGGKTQSTASSTDSKATDNSDAVMTVGEYSIGKDELMLYSILEILSGTVQYEDIQKDEEKYKQVVIDNIVETKMAGDAAKDAGMEFTEDDENTRDSLIKNFTTYVPKSVREKYGISDELIDSVFNDTSIMNKIETNTRNELGKKLTADLKEQYKDYNFQKIYYITFPKVKADDDGNPMTDDNGNYVKLDDKELADMKSKAEAAVKEINAGADAEETAKKYGVDAYSEEKQSYVGGYADDMNEVMDKLAAGQCTEVYEAETAYYAIAVLSDHDSDLLDSFAYQSAEAQVDTELEKTKQQWIDSCDDKGGIVYKDDTWKNFSLLDMATDLNDQGLMK</sequence>
<dbReference type="InterPro" id="IPR050245">
    <property type="entry name" value="PrsA_foldase"/>
</dbReference>
<proteinExistence type="predicted"/>
<accession>A0A412IT45</accession>
<gene>
    <name evidence="3" type="ORF">DWX94_05105</name>
</gene>
<feature type="compositionally biased region" description="Polar residues" evidence="1">
    <location>
        <begin position="27"/>
        <end position="36"/>
    </location>
</feature>
<dbReference type="AlphaFoldDB" id="A0A412IT45"/>
<comment type="caution">
    <text evidence="3">The sequence shown here is derived from an EMBL/GenBank/DDBJ whole genome shotgun (WGS) entry which is preliminary data.</text>
</comment>
<feature type="region of interest" description="Disordered" evidence="1">
    <location>
        <begin position="27"/>
        <end position="49"/>
    </location>
</feature>
<dbReference type="Proteomes" id="UP000283295">
    <property type="component" value="Unassembled WGS sequence"/>
</dbReference>
<evidence type="ECO:0000313" key="4">
    <source>
        <dbReference type="Proteomes" id="UP000283295"/>
    </source>
</evidence>
<keyword evidence="2" id="KW-0732">Signal</keyword>
<evidence type="ECO:0000256" key="2">
    <source>
        <dbReference type="SAM" id="SignalP"/>
    </source>
</evidence>
<protein>
    <recommendedName>
        <fullName evidence="5">Peptidylprolyl isomerase</fullName>
    </recommendedName>
</protein>
<name>A0A412IT45_9FIRM</name>
<dbReference type="PANTHER" id="PTHR47245:SF2">
    <property type="entry name" value="PEPTIDYL-PROLYL CIS-TRANS ISOMERASE HP_0175-RELATED"/>
    <property type="match status" value="1"/>
</dbReference>
<dbReference type="PANTHER" id="PTHR47245">
    <property type="entry name" value="PEPTIDYLPROLYL ISOMERASE"/>
    <property type="match status" value="1"/>
</dbReference>
<organism evidence="3 4">
    <name type="scientific">Coprococcus eutactus</name>
    <dbReference type="NCBI Taxonomy" id="33043"/>
    <lineage>
        <taxon>Bacteria</taxon>
        <taxon>Bacillati</taxon>
        <taxon>Bacillota</taxon>
        <taxon>Clostridia</taxon>
        <taxon>Lachnospirales</taxon>
        <taxon>Lachnospiraceae</taxon>
        <taxon>Coprococcus</taxon>
    </lineage>
</organism>
<dbReference type="PROSITE" id="PS51257">
    <property type="entry name" value="PROKAR_LIPOPROTEIN"/>
    <property type="match status" value="1"/>
</dbReference>
<evidence type="ECO:0000313" key="3">
    <source>
        <dbReference type="EMBL" id="RGS43262.1"/>
    </source>
</evidence>